<dbReference type="AlphaFoldDB" id="A0A1X7U9Q4"/>
<dbReference type="EnsemblMetazoa" id="Aqu2.1.24687_001">
    <property type="protein sequence ID" value="Aqu2.1.24687_001"/>
    <property type="gene ID" value="Aqu2.1.24687"/>
</dbReference>
<dbReference type="InParanoid" id="A0A1X7U9Q4"/>
<protein>
    <submittedName>
        <fullName evidence="1">Uncharacterized protein</fullName>
    </submittedName>
</protein>
<accession>A0A1X7U9Q4</accession>
<sequence>MLPLMKWQDLIGCRICKYSLVSALGQCALRNGRHLVKEGQTLVVAGCFQDGIAWKVPCSIAGIPQPEPLYNSNAKEADQRIWRHVANCTVANVIVYSPDTDVYAIGIGLTIIYNLKQVIVQLNPSSSRLKHYVNINNLIQALNDDRDLSAVTERSKVMLSLFVCTGSDFTLYFRNFGKATFLKTFYQNATFITGSEMPGSMANYDILTREEGFLAFIRLVGTAYFKKHQTSLSSKYNVGTPM</sequence>
<name>A0A1X7U9Q4_AMPQE</name>
<evidence type="ECO:0000313" key="1">
    <source>
        <dbReference type="EnsemblMetazoa" id="Aqu2.1.24687_001"/>
    </source>
</evidence>
<proteinExistence type="predicted"/>
<reference evidence="1" key="1">
    <citation type="submission" date="2017-05" db="UniProtKB">
        <authorList>
            <consortium name="EnsemblMetazoa"/>
        </authorList>
    </citation>
    <scope>IDENTIFICATION</scope>
</reference>
<organism evidence="1">
    <name type="scientific">Amphimedon queenslandica</name>
    <name type="common">Sponge</name>
    <dbReference type="NCBI Taxonomy" id="400682"/>
    <lineage>
        <taxon>Eukaryota</taxon>
        <taxon>Metazoa</taxon>
        <taxon>Porifera</taxon>
        <taxon>Demospongiae</taxon>
        <taxon>Heteroscleromorpha</taxon>
        <taxon>Haplosclerida</taxon>
        <taxon>Niphatidae</taxon>
        <taxon>Amphimedon</taxon>
    </lineage>
</organism>